<feature type="coiled-coil region" evidence="2">
    <location>
        <begin position="849"/>
        <end position="880"/>
    </location>
</feature>
<dbReference type="Pfam" id="PF08238">
    <property type="entry name" value="Sel1"/>
    <property type="match status" value="11"/>
</dbReference>
<dbReference type="InterPro" id="IPR011990">
    <property type="entry name" value="TPR-like_helical_dom_sf"/>
</dbReference>
<dbReference type="CDD" id="cd00180">
    <property type="entry name" value="PKc"/>
    <property type="match status" value="1"/>
</dbReference>
<dbReference type="SMART" id="SM00671">
    <property type="entry name" value="SEL1"/>
    <property type="match status" value="11"/>
</dbReference>
<dbReference type="Pfam" id="PF00069">
    <property type="entry name" value="Pkinase"/>
    <property type="match status" value="2"/>
</dbReference>
<comment type="similarity">
    <text evidence="1">Belongs to the sel-1 family.</text>
</comment>
<dbReference type="SUPFAM" id="SSF56112">
    <property type="entry name" value="Protein kinase-like (PK-like)"/>
    <property type="match status" value="2"/>
</dbReference>
<accession>A0ABR2HHP0</accession>
<dbReference type="InterPro" id="IPR008266">
    <property type="entry name" value="Tyr_kinase_AS"/>
</dbReference>
<keyword evidence="2" id="KW-0175">Coiled coil</keyword>
<organism evidence="4 5">
    <name type="scientific">Tritrichomonas musculus</name>
    <dbReference type="NCBI Taxonomy" id="1915356"/>
    <lineage>
        <taxon>Eukaryota</taxon>
        <taxon>Metamonada</taxon>
        <taxon>Parabasalia</taxon>
        <taxon>Tritrichomonadida</taxon>
        <taxon>Tritrichomonadidae</taxon>
        <taxon>Tritrichomonas</taxon>
    </lineage>
</organism>
<dbReference type="Proteomes" id="UP001470230">
    <property type="component" value="Unassembled WGS sequence"/>
</dbReference>
<gene>
    <name evidence="4" type="ORF">M9Y10_019567</name>
</gene>
<dbReference type="Gene3D" id="3.30.200.20">
    <property type="entry name" value="Phosphorylase Kinase, domain 1"/>
    <property type="match status" value="1"/>
</dbReference>
<evidence type="ECO:0000256" key="1">
    <source>
        <dbReference type="ARBA" id="ARBA00038101"/>
    </source>
</evidence>
<dbReference type="PROSITE" id="PS00109">
    <property type="entry name" value="PROTEIN_KINASE_TYR"/>
    <property type="match status" value="1"/>
</dbReference>
<name>A0ABR2HHP0_9EUKA</name>
<evidence type="ECO:0000256" key="2">
    <source>
        <dbReference type="SAM" id="Coils"/>
    </source>
</evidence>
<proteinExistence type="inferred from homology"/>
<dbReference type="PROSITE" id="PS50011">
    <property type="entry name" value="PROTEIN_KINASE_DOM"/>
    <property type="match status" value="2"/>
</dbReference>
<protein>
    <recommendedName>
        <fullName evidence="3">Protein kinase domain-containing protein</fullName>
    </recommendedName>
</protein>
<dbReference type="Gene3D" id="1.10.510.10">
    <property type="entry name" value="Transferase(Phosphotransferase) domain 1"/>
    <property type="match status" value="2"/>
</dbReference>
<evidence type="ECO:0000259" key="3">
    <source>
        <dbReference type="PROSITE" id="PS50011"/>
    </source>
</evidence>
<evidence type="ECO:0000313" key="4">
    <source>
        <dbReference type="EMBL" id="KAK8846993.1"/>
    </source>
</evidence>
<dbReference type="InterPro" id="IPR000719">
    <property type="entry name" value="Prot_kinase_dom"/>
</dbReference>
<sequence length="1138" mass="132783">MQQSIHNFQNLLKTKRIDISNKYLKEILYKFDFIFYQDILQAEEKIKQNENKSKIIIIDECMENGTKYYVICFDFTLIIIPQEDKTDDLILPSILTRFKDNDKYYIRNCNIQTGYDTDNNNFFKEIRIFSKKFIISNKNMQHFWSSVVNCLSGFLIKKGYQNSRNRHEKYLNEKFIEYQEENANFVNKSYIELRNIGYGSCGTVDLIYHIPKEEIFALKIPYAESQHLIERERSNYLNIRHPFIVQYIGYIKFANDPKYLLLEYVEGETLDEYDLSHLNDQEKYTIILELLLSIHYLHSHNYIYRDLRLNNIMINQNNDAILIDFDRVLKENDEKDNEEQTINFDSPSVAPEENKTYKSDIYSLGYIIHFILYGIPPIINYKLSVQGNFKFKSCFETDPTKRPNINEMTNIFYTNLYSKIKFGDKKFSYLISLSSNQNIPEAQFDLGNIYYEGLDARQDINKAIHYFSLAANQNHPQAQLNLGIIYHEGKYVARDINKAIHYYSLAANQNDPQAQFNLGRIYSDGEYVTRDINKAIHYFSLAANQNHLQAQYNLGIIYHEGKYVARDINKAIHYYSLAANQNDPQAQFNLGRIYSDGKYVARDINKAIHYFSLAANQNDPQAQFNLGRIYSDGEYVTRDINKAIHYFSLAANQNDPQAQLNLGIIHHEGKYVARDINKAIHYFSLAANQNDPQAQYNLGIIYYEGKYVARDINKAIHYYSLAANQNDPQAQFNLGRIYSDGEYVARDINKAIHYYSLAANQNDPQAQFNLGRIYSDGEYVTRDINKAIHYYSLAANQNDPQAQYNLGLIYSNGECITRDTSNDTLKKNQIDTNVIFEIKQFEEECTSQSKEFEIQLQNEINKLQEIQKEMAKNREKQNEKLTQIQMMLETNQKSSHISEEFDIKSDEVIEFKLGSKNIKTMKIQILNQNFHQLFALYEKNQNLNHPNILKSNGFLFDDEKSPSIILFEFCPINLEQGIKKKMLSKVKLMYSIYQILETMKYLHSKQVTHINLNPSNIFINKDGLIKICMFDISPPMSTDDHKNLNDKESDIYSFGVLIYFLLSGGEFPWSNTPVTFSSIAQKMINECLGSANKMSFDVISSILMIENYNLISLSQQKIHEISEIVNKYKSQNPVSNNS</sequence>
<dbReference type="InterPro" id="IPR006597">
    <property type="entry name" value="Sel1-like"/>
</dbReference>
<dbReference type="PANTHER" id="PTHR11102:SF160">
    <property type="entry name" value="ERAD-ASSOCIATED E3 UBIQUITIN-PROTEIN LIGASE COMPONENT HRD3"/>
    <property type="match status" value="1"/>
</dbReference>
<dbReference type="InterPro" id="IPR011009">
    <property type="entry name" value="Kinase-like_dom_sf"/>
</dbReference>
<feature type="domain" description="Protein kinase" evidence="3">
    <location>
        <begin position="810"/>
        <end position="1138"/>
    </location>
</feature>
<comment type="caution">
    <text evidence="4">The sequence shown here is derived from an EMBL/GenBank/DDBJ whole genome shotgun (WGS) entry which is preliminary data.</text>
</comment>
<feature type="domain" description="Protein kinase" evidence="3">
    <location>
        <begin position="190"/>
        <end position="413"/>
    </location>
</feature>
<keyword evidence="5" id="KW-1185">Reference proteome</keyword>
<dbReference type="PANTHER" id="PTHR11102">
    <property type="entry name" value="SEL-1-LIKE PROTEIN"/>
    <property type="match status" value="1"/>
</dbReference>
<dbReference type="Gene3D" id="1.25.40.10">
    <property type="entry name" value="Tetratricopeptide repeat domain"/>
    <property type="match status" value="1"/>
</dbReference>
<reference evidence="4 5" key="1">
    <citation type="submission" date="2024-04" db="EMBL/GenBank/DDBJ databases">
        <title>Tritrichomonas musculus Genome.</title>
        <authorList>
            <person name="Alves-Ferreira E."/>
            <person name="Grigg M."/>
            <person name="Lorenzi H."/>
            <person name="Galac M."/>
        </authorList>
    </citation>
    <scope>NUCLEOTIDE SEQUENCE [LARGE SCALE GENOMIC DNA]</scope>
    <source>
        <strain evidence="4 5">EAF2021</strain>
    </source>
</reference>
<dbReference type="SUPFAM" id="SSF81901">
    <property type="entry name" value="HCP-like"/>
    <property type="match status" value="3"/>
</dbReference>
<evidence type="ECO:0000313" key="5">
    <source>
        <dbReference type="Proteomes" id="UP001470230"/>
    </source>
</evidence>
<dbReference type="EMBL" id="JAPFFF010000028">
    <property type="protein sequence ID" value="KAK8846993.1"/>
    <property type="molecule type" value="Genomic_DNA"/>
</dbReference>
<dbReference type="InterPro" id="IPR050767">
    <property type="entry name" value="Sel1_AlgK"/>
</dbReference>